<sequence>MSSLTRTVYPMKVLKLAVACVFPLLGACSDYHYKNYQGDWAPEKMQPVDLSDNHPNAALVYFETFRVRELGVPFHRLVLATEVDGVALPGAGRRSILDVSGEQALKLAPGKHSLRWCNVSMNALGTGGAFCNKGADDVVFAGGQRYVVTFRMTASTKGYPGAYSVEYRTYSTIKNLDTQEVIFPLEGQGDG</sequence>
<evidence type="ECO:0000313" key="1">
    <source>
        <dbReference type="EMBL" id="NWD44041.1"/>
    </source>
</evidence>
<comment type="caution">
    <text evidence="1">The sequence shown here is derived from an EMBL/GenBank/DDBJ whole genome shotgun (WGS) entry which is preliminary data.</text>
</comment>
<reference evidence="1 2" key="1">
    <citation type="submission" date="2020-04" db="EMBL/GenBank/DDBJ databases">
        <title>Molecular characterization of pseudomonads from Agaricus bisporus reveal novel blotch 2 pathogens in Western Europe.</title>
        <authorList>
            <person name="Taparia T."/>
            <person name="Krijger M."/>
            <person name="Haynes E."/>
            <person name="Elpinstone J.G."/>
            <person name="Noble R."/>
            <person name="Van Der Wolf J."/>
        </authorList>
    </citation>
    <scope>NUCLEOTIDE SEQUENCE [LARGE SCALE GENOMIC DNA]</scope>
    <source>
        <strain evidence="1 2">IPO3753</strain>
    </source>
</reference>
<dbReference type="Proteomes" id="UP000546584">
    <property type="component" value="Unassembled WGS sequence"/>
</dbReference>
<evidence type="ECO:0000313" key="2">
    <source>
        <dbReference type="Proteomes" id="UP000546584"/>
    </source>
</evidence>
<accession>A0AAJ3H5H0</accession>
<evidence type="ECO:0008006" key="3">
    <source>
        <dbReference type="Google" id="ProtNLM"/>
    </source>
</evidence>
<dbReference type="EMBL" id="JACAQR010000028">
    <property type="protein sequence ID" value="NWD44041.1"/>
    <property type="molecule type" value="Genomic_DNA"/>
</dbReference>
<dbReference type="AlphaFoldDB" id="A0AAJ3H5H0"/>
<dbReference type="PROSITE" id="PS51257">
    <property type="entry name" value="PROKAR_LIPOPROTEIN"/>
    <property type="match status" value="1"/>
</dbReference>
<gene>
    <name evidence="1" type="ORF">HX826_19380</name>
</gene>
<name>A0AAJ3H5H0_9PSED</name>
<protein>
    <recommendedName>
        <fullName evidence="3">Lipoprotein</fullName>
    </recommendedName>
</protein>
<organism evidence="1 2">
    <name type="scientific">Pseudomonas yamanorum</name>
    <dbReference type="NCBI Taxonomy" id="515393"/>
    <lineage>
        <taxon>Bacteria</taxon>
        <taxon>Pseudomonadati</taxon>
        <taxon>Pseudomonadota</taxon>
        <taxon>Gammaproteobacteria</taxon>
        <taxon>Pseudomonadales</taxon>
        <taxon>Pseudomonadaceae</taxon>
        <taxon>Pseudomonas</taxon>
    </lineage>
</organism>
<proteinExistence type="predicted"/>